<dbReference type="AlphaFoldDB" id="A0A2M9C5B8"/>
<gene>
    <name evidence="1" type="ORF">CLV54_0743</name>
</gene>
<sequence length="366" mass="38455">MIDEAAVPGGNVSQSTVPHPLVDEAGEGFVVSRSDAPLVGFGAGRAGLLVEAARAGVRVILLTPASSRLTFAMLGFLELVGGVWVVEGSDGGLRLGLSGQRIAALAAALAVPVDAEVEVDALRSSPAAQNVLTVSMTVSHKPTVDTQLGRTTELIAEELASSRPSGWGVHEPAGLHWNTQNVTRFARQRMPRDSRLVVAAENPAALSGLLTVQRSAKGVTETTKALVGVGDEQQTWAAIEDRLPRLLGSLAERQFPLFGTVFLGRGESDLTTAARLPQPPFPVAMLLGPQAVRDLGIDTDAATERFGATVVGRRRIPSLIVPFTSDRTVGWHRFRDFAGAFGSERFARALGFGSALSDAQGANRAS</sequence>
<reference evidence="1 2" key="1">
    <citation type="submission" date="2017-11" db="EMBL/GenBank/DDBJ databases">
        <title>Genomic Encyclopedia of Archaeal and Bacterial Type Strains, Phase II (KMG-II): From Individual Species to Whole Genera.</title>
        <authorList>
            <person name="Goeker M."/>
        </authorList>
    </citation>
    <scope>NUCLEOTIDE SEQUENCE [LARGE SCALE GENOMIC DNA]</scope>
    <source>
        <strain evidence="1 2">DSM 25625</strain>
    </source>
</reference>
<proteinExistence type="predicted"/>
<organism evidence="1 2">
    <name type="scientific">Compostimonas suwonensis</name>
    <dbReference type="NCBI Taxonomy" id="1048394"/>
    <lineage>
        <taxon>Bacteria</taxon>
        <taxon>Bacillati</taxon>
        <taxon>Actinomycetota</taxon>
        <taxon>Actinomycetes</taxon>
        <taxon>Micrococcales</taxon>
        <taxon>Microbacteriaceae</taxon>
        <taxon>Compostimonas</taxon>
    </lineage>
</organism>
<dbReference type="InterPro" id="IPR046175">
    <property type="entry name" value="DUF6177"/>
</dbReference>
<evidence type="ECO:0000313" key="1">
    <source>
        <dbReference type="EMBL" id="PJJ65706.1"/>
    </source>
</evidence>
<protein>
    <submittedName>
        <fullName evidence="1">Uncharacterized protein</fullName>
    </submittedName>
</protein>
<name>A0A2M9C5B8_9MICO</name>
<keyword evidence="2" id="KW-1185">Reference proteome</keyword>
<accession>A0A2M9C5B8</accession>
<dbReference type="Proteomes" id="UP000230161">
    <property type="component" value="Unassembled WGS sequence"/>
</dbReference>
<dbReference type="Pfam" id="PF19674">
    <property type="entry name" value="DUF6177"/>
    <property type="match status" value="1"/>
</dbReference>
<dbReference type="EMBL" id="PGFB01000001">
    <property type="protein sequence ID" value="PJJ65706.1"/>
    <property type="molecule type" value="Genomic_DNA"/>
</dbReference>
<evidence type="ECO:0000313" key="2">
    <source>
        <dbReference type="Proteomes" id="UP000230161"/>
    </source>
</evidence>
<comment type="caution">
    <text evidence="1">The sequence shown here is derived from an EMBL/GenBank/DDBJ whole genome shotgun (WGS) entry which is preliminary data.</text>
</comment>